<dbReference type="Pfam" id="PF03109">
    <property type="entry name" value="ABC1"/>
    <property type="match status" value="2"/>
</dbReference>
<dbReference type="EMBL" id="CAICTM010001941">
    <property type="protein sequence ID" value="CAB9527108.1"/>
    <property type="molecule type" value="Genomic_DNA"/>
</dbReference>
<feature type="domain" description="ABC1 atypical kinase-like" evidence="2">
    <location>
        <begin position="480"/>
        <end position="582"/>
    </location>
</feature>
<feature type="signal peptide" evidence="1">
    <location>
        <begin position="1"/>
        <end position="28"/>
    </location>
</feature>
<evidence type="ECO:0000313" key="3">
    <source>
        <dbReference type="EMBL" id="CAB9527108.1"/>
    </source>
</evidence>
<dbReference type="InterPro" id="IPR011009">
    <property type="entry name" value="Kinase-like_dom_sf"/>
</dbReference>
<gene>
    <name evidence="3" type="ORF">SEMRO_1943_G306820.1</name>
</gene>
<dbReference type="InterPro" id="IPR052402">
    <property type="entry name" value="ADCK_kinase"/>
</dbReference>
<protein>
    <submittedName>
        <fullName evidence="3">ABC1 family protein C21C3.03, mitochondrial</fullName>
    </submittedName>
</protein>
<keyword evidence="4" id="KW-1185">Reference proteome</keyword>
<feature type="chain" id="PRO_5040429137" evidence="1">
    <location>
        <begin position="29"/>
        <end position="737"/>
    </location>
</feature>
<keyword evidence="1" id="KW-0732">Signal</keyword>
<dbReference type="SUPFAM" id="SSF56112">
    <property type="entry name" value="Protein kinase-like (PK-like)"/>
    <property type="match status" value="1"/>
</dbReference>
<organism evidence="3 4">
    <name type="scientific">Seminavis robusta</name>
    <dbReference type="NCBI Taxonomy" id="568900"/>
    <lineage>
        <taxon>Eukaryota</taxon>
        <taxon>Sar</taxon>
        <taxon>Stramenopiles</taxon>
        <taxon>Ochrophyta</taxon>
        <taxon>Bacillariophyta</taxon>
        <taxon>Bacillariophyceae</taxon>
        <taxon>Bacillariophycidae</taxon>
        <taxon>Naviculales</taxon>
        <taxon>Naviculaceae</taxon>
        <taxon>Seminavis</taxon>
    </lineage>
</organism>
<dbReference type="Proteomes" id="UP001153069">
    <property type="component" value="Unassembled WGS sequence"/>
</dbReference>
<evidence type="ECO:0000256" key="1">
    <source>
        <dbReference type="SAM" id="SignalP"/>
    </source>
</evidence>
<dbReference type="PANTHER" id="PTHR45890">
    <property type="entry name" value="AARF DOMAIN CONTAINING KINASE 2 (PREDICTED)"/>
    <property type="match status" value="1"/>
</dbReference>
<sequence length="737" mass="82751">MNMATLTNTRQRWLLLWLLLASPTAVVARGPAFTNKNKIIALSAGAIETINNNDEIHTHDTEIGRMRTSFVRHILSDRLHYVKNGRRMKDFKAWLRSRGGEVAVLSTHGVEVDLQLAAVPSQQNNNNIEEQQLPPVPAVEEYHYNEDLVRAAVIKNNDPFAVNKLDLDLPVNNLPSLYEGEPIHLMDELSPSLLQLSWRTIQLSFKFAPVLSTTWLAVLSTKFRKTWYKWVAASLGTTSAAFIKWGQWAATRNDMFPDLLCQELELLQSSAPEHSWSFSEKMMESSLGLPADSLMDVFDSFDEKPLASGSIAQVHKAELDGKPVAVKIRHPRVAQLIDMDFRIMTAFATICDWIPALSWLHIRESVEQFSHTMAAQAHLQVEAHHLEILNHNFRKWPTVKFPHPIYASSAVIIETFEPGIIVSDMMDAYSDLANQYGNKNKNNQNNDQRVTVVEEDGQVVEQDTTGRPSASDLIPVDTAKFIVCTGVGLYLKMLLVDNLMHADLHPGNIMLAAIAKGQCPDTDHDMDLLVVKDTESKALAQERAETKLRICLVDAGMVAQLTDQEATNFIGLLASLGQGDGRLAAKFALKFSTETDLTAEEKESFTEDMIEVFAERCRGYFTGADVGHILRGVLGLIRKHKVRIDANYATLVVNVLCIQSLALQVCPAYNVLDAAKPLLQSYFDTFFEPDGEEKPRAKAVAKFNRIMPIKYLEKSRNDNAFFRRIKQARQAQMKLEQ</sequence>
<dbReference type="PANTHER" id="PTHR45890:SF1">
    <property type="entry name" value="AARF DOMAIN CONTAINING KINASE 2"/>
    <property type="match status" value="1"/>
</dbReference>
<name>A0A9N8HTU3_9STRA</name>
<reference evidence="3" key="1">
    <citation type="submission" date="2020-06" db="EMBL/GenBank/DDBJ databases">
        <authorList>
            <consortium name="Plant Systems Biology data submission"/>
        </authorList>
    </citation>
    <scope>NUCLEOTIDE SEQUENCE</scope>
    <source>
        <strain evidence="3">D6</strain>
    </source>
</reference>
<feature type="domain" description="ABC1 atypical kinase-like" evidence="2">
    <location>
        <begin position="267"/>
        <end position="427"/>
    </location>
</feature>
<comment type="caution">
    <text evidence="3">The sequence shown here is derived from an EMBL/GenBank/DDBJ whole genome shotgun (WGS) entry which is preliminary data.</text>
</comment>
<accession>A0A9N8HTU3</accession>
<dbReference type="AlphaFoldDB" id="A0A9N8HTU3"/>
<dbReference type="InterPro" id="IPR004147">
    <property type="entry name" value="ABC1_dom"/>
</dbReference>
<evidence type="ECO:0000313" key="4">
    <source>
        <dbReference type="Proteomes" id="UP001153069"/>
    </source>
</evidence>
<dbReference type="OrthoDB" id="1290869at2759"/>
<evidence type="ECO:0000259" key="2">
    <source>
        <dbReference type="Pfam" id="PF03109"/>
    </source>
</evidence>
<proteinExistence type="predicted"/>